<protein>
    <submittedName>
        <fullName evidence="5">Acetylornithine deacetylase</fullName>
    </submittedName>
</protein>
<dbReference type="SUPFAM" id="SSF53187">
    <property type="entry name" value="Zn-dependent exopeptidases"/>
    <property type="match status" value="1"/>
</dbReference>
<dbReference type="Gene3D" id="3.30.70.360">
    <property type="match status" value="1"/>
</dbReference>
<name>A0AA38VQQ2_9PEZI</name>
<dbReference type="SUPFAM" id="SSF55031">
    <property type="entry name" value="Bacterial exopeptidase dimerisation domain"/>
    <property type="match status" value="1"/>
</dbReference>
<keyword evidence="2" id="KW-0479">Metal-binding</keyword>
<dbReference type="PANTHER" id="PTHR43808:SF32">
    <property type="entry name" value="ARGE_DAPE-RELATED DEACYLASE"/>
    <property type="match status" value="1"/>
</dbReference>
<evidence type="ECO:0000259" key="4">
    <source>
        <dbReference type="Pfam" id="PF07687"/>
    </source>
</evidence>
<dbReference type="Pfam" id="PF01546">
    <property type="entry name" value="Peptidase_M20"/>
    <property type="match status" value="1"/>
</dbReference>
<dbReference type="GO" id="GO:0016787">
    <property type="term" value="F:hydrolase activity"/>
    <property type="evidence" value="ECO:0007669"/>
    <property type="project" value="UniProtKB-KW"/>
</dbReference>
<evidence type="ECO:0000256" key="1">
    <source>
        <dbReference type="ARBA" id="ARBA00006247"/>
    </source>
</evidence>
<reference evidence="5" key="1">
    <citation type="submission" date="2022-07" db="EMBL/GenBank/DDBJ databases">
        <title>Fungi with potential for degradation of polypropylene.</title>
        <authorList>
            <person name="Gostincar C."/>
        </authorList>
    </citation>
    <scope>NUCLEOTIDE SEQUENCE</scope>
    <source>
        <strain evidence="5">EXF-13308</strain>
    </source>
</reference>
<dbReference type="EMBL" id="JANBVO010000025">
    <property type="protein sequence ID" value="KAJ9141809.1"/>
    <property type="molecule type" value="Genomic_DNA"/>
</dbReference>
<dbReference type="AlphaFoldDB" id="A0AA38VQQ2"/>
<dbReference type="PANTHER" id="PTHR43808">
    <property type="entry name" value="ACETYLORNITHINE DEACETYLASE"/>
    <property type="match status" value="1"/>
</dbReference>
<dbReference type="Gene3D" id="3.40.630.10">
    <property type="entry name" value="Zn peptidases"/>
    <property type="match status" value="2"/>
</dbReference>
<sequence>MEPKELLLQALDSDKESQVKLLQAFVRAASPNPPGDTEAAAAVLVDYLSSRGIHSELITPQPGRPNIVSEFVGGKGPGPRVVLNGHIDVFPVGDDTSGWTRDPWSGDVADGRIHGRGVVDMKSGTASLVIAYAYLYEKREFLHGSVALCAVSDEETGGKFGTKYLIQQNKARWGGDVMLSAEPSGQTIRFSEKGTLRLSGSIRTKGAHGAYLNLSKGAIRTATAFLADIVQAVESMSFDIPEDIKVHLKKREVLKAIDRAMGEGTSTIIARPTVNIGTIQGGVKVNMIPDHCVFELDIRLPIGLTAEGVLSVIRSFFPRYTEATIEISVQEAASNPSSFSSISHPMIECLTTNAERVVPSLRPELIPSMGATDCKHYRYAGIPAYVYGCSPYSMAMVNESASVAEFLEVTKVQAAATWDFLQ</sequence>
<proteinExistence type="inferred from homology"/>
<comment type="similarity">
    <text evidence="1">Belongs to the peptidase M20A family.</text>
</comment>
<evidence type="ECO:0000313" key="6">
    <source>
        <dbReference type="Proteomes" id="UP001174694"/>
    </source>
</evidence>
<dbReference type="Proteomes" id="UP001174694">
    <property type="component" value="Unassembled WGS sequence"/>
</dbReference>
<accession>A0AA38VQQ2</accession>
<evidence type="ECO:0000313" key="5">
    <source>
        <dbReference type="EMBL" id="KAJ9141809.1"/>
    </source>
</evidence>
<dbReference type="InterPro" id="IPR011650">
    <property type="entry name" value="Peptidase_M20_dimer"/>
</dbReference>
<feature type="domain" description="Peptidase M20 dimerisation" evidence="4">
    <location>
        <begin position="192"/>
        <end position="316"/>
    </location>
</feature>
<dbReference type="GO" id="GO:0046872">
    <property type="term" value="F:metal ion binding"/>
    <property type="evidence" value="ECO:0007669"/>
    <property type="project" value="UniProtKB-KW"/>
</dbReference>
<comment type="caution">
    <text evidence="5">The sequence shown here is derived from an EMBL/GenBank/DDBJ whole genome shotgun (WGS) entry which is preliminary data.</text>
</comment>
<evidence type="ECO:0000256" key="3">
    <source>
        <dbReference type="ARBA" id="ARBA00022801"/>
    </source>
</evidence>
<organism evidence="5 6">
    <name type="scientific">Pleurostoma richardsiae</name>
    <dbReference type="NCBI Taxonomy" id="41990"/>
    <lineage>
        <taxon>Eukaryota</taxon>
        <taxon>Fungi</taxon>
        <taxon>Dikarya</taxon>
        <taxon>Ascomycota</taxon>
        <taxon>Pezizomycotina</taxon>
        <taxon>Sordariomycetes</taxon>
        <taxon>Sordariomycetidae</taxon>
        <taxon>Calosphaeriales</taxon>
        <taxon>Pleurostomataceae</taxon>
        <taxon>Pleurostoma</taxon>
    </lineage>
</organism>
<keyword evidence="3" id="KW-0378">Hydrolase</keyword>
<keyword evidence="6" id="KW-1185">Reference proteome</keyword>
<dbReference type="InterPro" id="IPR050072">
    <property type="entry name" value="Peptidase_M20A"/>
</dbReference>
<dbReference type="InterPro" id="IPR002933">
    <property type="entry name" value="Peptidase_M20"/>
</dbReference>
<dbReference type="Pfam" id="PF07687">
    <property type="entry name" value="M20_dimer"/>
    <property type="match status" value="1"/>
</dbReference>
<evidence type="ECO:0000256" key="2">
    <source>
        <dbReference type="ARBA" id="ARBA00022723"/>
    </source>
</evidence>
<dbReference type="InterPro" id="IPR036264">
    <property type="entry name" value="Bact_exopeptidase_dim_dom"/>
</dbReference>
<gene>
    <name evidence="5" type="ORF">NKR23_g7721</name>
</gene>